<gene>
    <name evidence="2" type="ORF">GTH24_21765</name>
</gene>
<reference evidence="2 3" key="1">
    <citation type="submission" date="2020-01" db="EMBL/GenBank/DDBJ databases">
        <title>The genomic epidemiology of tigecycline resistance gene tet(X) variants in a swine farm in China.</title>
        <authorList>
            <person name="Peng K."/>
            <person name="Li R."/>
        </authorList>
    </citation>
    <scope>NUCLEOTIDE SEQUENCE [LARGE SCALE GENOMIC DNA]</scope>
    <source>
        <strain evidence="2 3">ZN3</strain>
        <plasmid evidence="2 3">pZN3-6kb</plasmid>
    </source>
</reference>
<dbReference type="EMBL" id="CP047347">
    <property type="protein sequence ID" value="QIF96528.1"/>
    <property type="molecule type" value="Genomic_DNA"/>
</dbReference>
<sequence>MLIFWILLSIIIGCVAASKDRSFLGWCLLSLVISPLISLIILLIVGEGNYAICPKCKEKVKSEASICKHCGTQFED</sequence>
<evidence type="ECO:0000313" key="3">
    <source>
        <dbReference type="Proteomes" id="UP000503287"/>
    </source>
</evidence>
<dbReference type="Proteomes" id="UP000503287">
    <property type="component" value="Plasmid pZN3-6kb"/>
</dbReference>
<accession>A0A6G6SP61</accession>
<keyword evidence="1" id="KW-1133">Transmembrane helix</keyword>
<organism evidence="2 3">
    <name type="scientific">Proteus vulgaris</name>
    <dbReference type="NCBI Taxonomy" id="585"/>
    <lineage>
        <taxon>Bacteria</taxon>
        <taxon>Pseudomonadati</taxon>
        <taxon>Pseudomonadota</taxon>
        <taxon>Gammaproteobacteria</taxon>
        <taxon>Enterobacterales</taxon>
        <taxon>Morganellaceae</taxon>
        <taxon>Proteus</taxon>
    </lineage>
</organism>
<proteinExistence type="predicted"/>
<keyword evidence="3" id="KW-1185">Reference proteome</keyword>
<dbReference type="AlphaFoldDB" id="A0A6G6SP61"/>
<protein>
    <submittedName>
        <fullName evidence="2">Zinc ribbon domain-containing protein</fullName>
    </submittedName>
</protein>
<evidence type="ECO:0000256" key="1">
    <source>
        <dbReference type="SAM" id="Phobius"/>
    </source>
</evidence>
<keyword evidence="2" id="KW-0614">Plasmid</keyword>
<name>A0A6G6SP61_PROVU</name>
<feature type="transmembrane region" description="Helical" evidence="1">
    <location>
        <begin position="26"/>
        <end position="45"/>
    </location>
</feature>
<keyword evidence="1" id="KW-0812">Transmembrane</keyword>
<geneLocation type="plasmid" evidence="2 3">
    <name>pZN3-6kb</name>
</geneLocation>
<keyword evidence="1" id="KW-0472">Membrane</keyword>
<dbReference type="RefSeq" id="WP_164526973.1">
    <property type="nucleotide sequence ID" value="NZ_CP047347.1"/>
</dbReference>
<evidence type="ECO:0000313" key="2">
    <source>
        <dbReference type="EMBL" id="QIF96528.1"/>
    </source>
</evidence>